<dbReference type="InterPro" id="IPR014710">
    <property type="entry name" value="RmlC-like_jellyroll"/>
</dbReference>
<feature type="transmembrane region" description="Helical" evidence="14">
    <location>
        <begin position="18"/>
        <end position="36"/>
    </location>
</feature>
<evidence type="ECO:0000256" key="12">
    <source>
        <dbReference type="ARBA" id="ARBA00023136"/>
    </source>
</evidence>
<evidence type="ECO:0000256" key="7">
    <source>
        <dbReference type="ARBA" id="ARBA00022475"/>
    </source>
</evidence>
<dbReference type="EMBL" id="JAPJZI010000001">
    <property type="protein sequence ID" value="MDA5398322.1"/>
    <property type="molecule type" value="Genomic_DNA"/>
</dbReference>
<keyword evidence="9" id="KW-0130">Cell adhesion</keyword>
<dbReference type="GO" id="GO:0016328">
    <property type="term" value="C:lateral plasma membrane"/>
    <property type="evidence" value="ECO:0007669"/>
    <property type="project" value="UniProtKB-SubCell"/>
</dbReference>
<keyword evidence="10" id="KW-0965">Cell junction</keyword>
<evidence type="ECO:0000256" key="1">
    <source>
        <dbReference type="ARBA" id="ARBA00004124"/>
    </source>
</evidence>
<dbReference type="PANTHER" id="PTHR12101:SF17">
    <property type="entry name" value="BLOOD VESSEL EPICARDIAL SUBSTANCE"/>
    <property type="match status" value="1"/>
</dbReference>
<comment type="caution">
    <text evidence="16">The sequence shown here is derived from an EMBL/GenBank/DDBJ whole genome shotgun (WGS) entry which is preliminary data.</text>
</comment>
<comment type="subcellular location">
    <subcellularLocation>
        <location evidence="3">Cell junction</location>
        <location evidence="3">Tight junction</location>
    </subcellularLocation>
    <subcellularLocation>
        <location evidence="1">Lateral cell membrane</location>
    </subcellularLocation>
    <subcellularLocation>
        <location evidence="2">Membrane</location>
        <topology evidence="2">Multi-pass membrane protein</topology>
    </subcellularLocation>
</comment>
<feature type="transmembrane region" description="Helical" evidence="14">
    <location>
        <begin position="42"/>
        <end position="60"/>
    </location>
</feature>
<keyword evidence="7" id="KW-1003">Cell membrane</keyword>
<feature type="domain" description="Cyclic nucleotide-binding" evidence="15">
    <location>
        <begin position="83"/>
        <end position="174"/>
    </location>
</feature>
<dbReference type="Pfam" id="PF04831">
    <property type="entry name" value="POPDC1-3"/>
    <property type="match status" value="1"/>
</dbReference>
<evidence type="ECO:0000256" key="13">
    <source>
        <dbReference type="ARBA" id="ARBA00023180"/>
    </source>
</evidence>
<keyword evidence="13" id="KW-0325">Glycoprotein</keyword>
<keyword evidence="5" id="KW-0796">Tight junction</keyword>
<sequence>MSVANVVYLFSYSVRDILWLRILTVAGATLLMPYYYFQAAPLWAPIGWNIVFIAINIFWITKLALDRRPVPFTDEERRIYQLAFRNIREREAFRLFRTGTWSVVPTGTKLLSQGDAVEHLTVIVDGQVDVEMDGNVVDSLGKGRFLGGAAFLNRGKDYTAPVTVTAREENRVIAWRFAELEALFEKDLPLEVDIEASLGLELSRFLQTARARLV</sequence>
<evidence type="ECO:0000256" key="3">
    <source>
        <dbReference type="ARBA" id="ARBA00004435"/>
    </source>
</evidence>
<evidence type="ECO:0000256" key="9">
    <source>
        <dbReference type="ARBA" id="ARBA00022889"/>
    </source>
</evidence>
<evidence type="ECO:0000256" key="10">
    <source>
        <dbReference type="ARBA" id="ARBA00022949"/>
    </source>
</evidence>
<evidence type="ECO:0000313" key="17">
    <source>
        <dbReference type="Proteomes" id="UP001151234"/>
    </source>
</evidence>
<keyword evidence="6" id="KW-0217">Developmental protein</keyword>
<dbReference type="InterPro" id="IPR018490">
    <property type="entry name" value="cNMP-bd_dom_sf"/>
</dbReference>
<keyword evidence="8 14" id="KW-0812">Transmembrane</keyword>
<gene>
    <name evidence="16" type="ORF">OQ273_07015</name>
</gene>
<evidence type="ECO:0000256" key="5">
    <source>
        <dbReference type="ARBA" id="ARBA00022427"/>
    </source>
</evidence>
<evidence type="ECO:0000256" key="11">
    <source>
        <dbReference type="ARBA" id="ARBA00022989"/>
    </source>
</evidence>
<dbReference type="InterPro" id="IPR006916">
    <property type="entry name" value="POPDC1-3"/>
</dbReference>
<name>A0A9X3UFW7_9HYPH</name>
<evidence type="ECO:0000256" key="4">
    <source>
        <dbReference type="ARBA" id="ARBA00007146"/>
    </source>
</evidence>
<dbReference type="InterPro" id="IPR000595">
    <property type="entry name" value="cNMP-bd_dom"/>
</dbReference>
<dbReference type="RefSeq" id="WP_267989754.1">
    <property type="nucleotide sequence ID" value="NZ_JAPJZI010000001.1"/>
</dbReference>
<evidence type="ECO:0000256" key="8">
    <source>
        <dbReference type="ARBA" id="ARBA00022692"/>
    </source>
</evidence>
<proteinExistence type="inferred from homology"/>
<reference evidence="16" key="1">
    <citation type="submission" date="2022-11" db="EMBL/GenBank/DDBJ databases">
        <title>Draft genome sequence of Hoeflea poritis E7-10 and Hoeflea prorocentri PM5-8, separated from scleractinian coral Porites lutea and marine dinoflagellate.</title>
        <authorList>
            <person name="Zhang G."/>
            <person name="Wei Q."/>
            <person name="Cai L."/>
        </authorList>
    </citation>
    <scope>NUCLEOTIDE SEQUENCE</scope>
    <source>
        <strain evidence="16">PM5-8</strain>
    </source>
</reference>
<accession>A0A9X3UFW7</accession>
<dbReference type="PROSITE" id="PS50042">
    <property type="entry name" value="CNMP_BINDING_3"/>
    <property type="match status" value="1"/>
</dbReference>
<dbReference type="CDD" id="cd00038">
    <property type="entry name" value="CAP_ED"/>
    <property type="match status" value="1"/>
</dbReference>
<dbReference type="Gene3D" id="2.60.120.10">
    <property type="entry name" value="Jelly Rolls"/>
    <property type="match status" value="1"/>
</dbReference>
<dbReference type="GO" id="GO:0030552">
    <property type="term" value="F:cAMP binding"/>
    <property type="evidence" value="ECO:0007669"/>
    <property type="project" value="TreeGrafter"/>
</dbReference>
<evidence type="ECO:0000259" key="15">
    <source>
        <dbReference type="PROSITE" id="PS50042"/>
    </source>
</evidence>
<dbReference type="Pfam" id="PF00027">
    <property type="entry name" value="cNMP_binding"/>
    <property type="match status" value="1"/>
</dbReference>
<organism evidence="16 17">
    <name type="scientific">Hoeflea prorocentri</name>
    <dbReference type="NCBI Taxonomy" id="1922333"/>
    <lineage>
        <taxon>Bacteria</taxon>
        <taxon>Pseudomonadati</taxon>
        <taxon>Pseudomonadota</taxon>
        <taxon>Alphaproteobacteria</taxon>
        <taxon>Hyphomicrobiales</taxon>
        <taxon>Rhizobiaceae</taxon>
        <taxon>Hoeflea</taxon>
    </lineage>
</organism>
<evidence type="ECO:0000256" key="6">
    <source>
        <dbReference type="ARBA" id="ARBA00022473"/>
    </source>
</evidence>
<keyword evidence="11 14" id="KW-1133">Transmembrane helix</keyword>
<keyword evidence="12 14" id="KW-0472">Membrane</keyword>
<evidence type="ECO:0000256" key="2">
    <source>
        <dbReference type="ARBA" id="ARBA00004141"/>
    </source>
</evidence>
<dbReference type="Proteomes" id="UP001151234">
    <property type="component" value="Unassembled WGS sequence"/>
</dbReference>
<dbReference type="SMART" id="SM00100">
    <property type="entry name" value="cNMP"/>
    <property type="match status" value="1"/>
</dbReference>
<dbReference type="PANTHER" id="PTHR12101">
    <property type="entry name" value="POPEYE DOMAIN CONTAINING PROTEIN"/>
    <property type="match status" value="1"/>
</dbReference>
<evidence type="ECO:0000313" key="16">
    <source>
        <dbReference type="EMBL" id="MDA5398322.1"/>
    </source>
</evidence>
<keyword evidence="17" id="KW-1185">Reference proteome</keyword>
<dbReference type="AlphaFoldDB" id="A0A9X3UFW7"/>
<dbReference type="SUPFAM" id="SSF51206">
    <property type="entry name" value="cAMP-binding domain-like"/>
    <property type="match status" value="1"/>
</dbReference>
<dbReference type="GO" id="GO:0007155">
    <property type="term" value="P:cell adhesion"/>
    <property type="evidence" value="ECO:0007669"/>
    <property type="project" value="UniProtKB-KW"/>
</dbReference>
<dbReference type="InterPro" id="IPR055272">
    <property type="entry name" value="POPDC1-3_dom"/>
</dbReference>
<protein>
    <submittedName>
        <fullName evidence="16">Cyclic nucleotide-binding domain-containing protein</fullName>
    </submittedName>
</protein>
<dbReference type="GO" id="GO:0005923">
    <property type="term" value="C:bicellular tight junction"/>
    <property type="evidence" value="ECO:0007669"/>
    <property type="project" value="UniProtKB-SubCell"/>
</dbReference>
<evidence type="ECO:0000256" key="14">
    <source>
        <dbReference type="SAM" id="Phobius"/>
    </source>
</evidence>
<comment type="similarity">
    <text evidence="4">Belongs to the popeye family.</text>
</comment>